<dbReference type="InterPro" id="IPR043502">
    <property type="entry name" value="DNA/RNA_pol_sf"/>
</dbReference>
<dbReference type="PANTHER" id="PTHR31511">
    <property type="entry name" value="PROTEIN CBG23764"/>
    <property type="match status" value="1"/>
</dbReference>
<evidence type="ECO:0000313" key="2">
    <source>
        <dbReference type="Proteomes" id="UP001159427"/>
    </source>
</evidence>
<gene>
    <name evidence="1" type="ORF">PEVE_00019799</name>
</gene>
<keyword evidence="2" id="KW-1185">Reference proteome</keyword>
<feature type="non-terminal residue" evidence="1">
    <location>
        <position position="479"/>
    </location>
</feature>
<accession>A0ABN8SDR6</accession>
<reference evidence="1 2" key="1">
    <citation type="submission" date="2022-05" db="EMBL/GenBank/DDBJ databases">
        <authorList>
            <consortium name="Genoscope - CEA"/>
            <person name="William W."/>
        </authorList>
    </citation>
    <scope>NUCLEOTIDE SEQUENCE [LARGE SCALE GENOMIC DNA]</scope>
</reference>
<organism evidence="1 2">
    <name type="scientific">Porites evermanni</name>
    <dbReference type="NCBI Taxonomy" id="104178"/>
    <lineage>
        <taxon>Eukaryota</taxon>
        <taxon>Metazoa</taxon>
        <taxon>Cnidaria</taxon>
        <taxon>Anthozoa</taxon>
        <taxon>Hexacorallia</taxon>
        <taxon>Scleractinia</taxon>
        <taxon>Fungiina</taxon>
        <taxon>Poritidae</taxon>
        <taxon>Porites</taxon>
    </lineage>
</organism>
<sequence length="479" mass="56435">MQGIHRYANKKKINVIPNNMEKYVSFQLGNLRFLDSLQFLGPGTSLDALAGNLTEFPHLKEHFDKVWSFNKTEDMQLLCQKGVYPYSYIKNFEVFEETRLPPKEAFKNDLTGEDLPQEKYEFAQRVWRAMGCQTMGDYHDLYLYQDIFLLADIFEQFRQVCLTHYQLYPAHYYTVPGLAWDAALKYTKVKLDTLYDVEMHQFLEQGMRGGISMISHRYAEANNKYLQEYDPEKPISFIAYEDSNNLYGEAMVQSLPVGDFKWVPNQELSSLDVMTVDDEADTGYFLEVDLEYPPELHNLHSDYPLAPEKMLITSEMLSPYQQQLKEDLVYKPAKVEKLVPNLWDKTKYPIHYRNLKFYLTQGLKLQKIHRALQFKQEAWLRPYIELNTQLRAAAKTEFEKDFFKLMNNSVFGKTMEDVRKRVNIKLVTEPLIFKKHVAKVTYKRSEVFVNNEEKEEYFVGIEAKRTSIKLDKPIYTGFT</sequence>
<comment type="caution">
    <text evidence="1">The sequence shown here is derived from an EMBL/GenBank/DDBJ whole genome shotgun (WGS) entry which is preliminary data.</text>
</comment>
<dbReference type="SUPFAM" id="SSF56672">
    <property type="entry name" value="DNA/RNA polymerases"/>
    <property type="match status" value="1"/>
</dbReference>
<name>A0ABN8SDR6_9CNID</name>
<dbReference type="Proteomes" id="UP001159427">
    <property type="component" value="Unassembled WGS sequence"/>
</dbReference>
<evidence type="ECO:0008006" key="3">
    <source>
        <dbReference type="Google" id="ProtNLM"/>
    </source>
</evidence>
<proteinExistence type="predicted"/>
<dbReference type="EMBL" id="CALNXI010002668">
    <property type="protein sequence ID" value="CAH3189847.1"/>
    <property type="molecule type" value="Genomic_DNA"/>
</dbReference>
<evidence type="ECO:0000313" key="1">
    <source>
        <dbReference type="EMBL" id="CAH3189847.1"/>
    </source>
</evidence>
<dbReference type="PANTHER" id="PTHR31511:SF12">
    <property type="entry name" value="RHO TERMINATION FACTOR N-TERMINAL DOMAIN-CONTAINING PROTEIN"/>
    <property type="match status" value="1"/>
</dbReference>
<protein>
    <recommendedName>
        <fullName evidence="3">DNA-directed DNA polymerase</fullName>
    </recommendedName>
</protein>